<dbReference type="AlphaFoldDB" id="A0A371G1H4"/>
<accession>A0A371G1H4</accession>
<feature type="non-terminal residue" evidence="2">
    <location>
        <position position="1"/>
    </location>
</feature>
<evidence type="ECO:0000313" key="3">
    <source>
        <dbReference type="Proteomes" id="UP000257109"/>
    </source>
</evidence>
<feature type="compositionally biased region" description="Polar residues" evidence="1">
    <location>
        <begin position="10"/>
        <end position="19"/>
    </location>
</feature>
<keyword evidence="3" id="KW-1185">Reference proteome</keyword>
<gene>
    <name evidence="2" type="ORF">CR513_34538</name>
</gene>
<feature type="region of interest" description="Disordered" evidence="1">
    <location>
        <begin position="1"/>
        <end position="46"/>
    </location>
</feature>
<protein>
    <submittedName>
        <fullName evidence="2">Uncharacterized protein</fullName>
    </submittedName>
</protein>
<sequence>MEFGDIRPLKSQQNLNPVHTPSAPKRPKLRMSWPNQERSDPIGASQPRRSVSLLIEKAQDQDLGSWKLLEVIARYSRRTLVDKNLNFWPSAVHHHRPSKVSFWKPLHAFELEIERTLHRLRKVRHIVTPDSSSSDFIWNSENSNFTTDESNFYEHQEARLMENNNRTLKELAIPEVVYQPWCIQCPPLEPAQSYELKSSLIHLMLSFMVLSSQALKGVPRDLFHDEAVGDTRRLHQDESVSILPGWSYKRLVVSIANSLQYLRGYEAHVPEEILPSI</sequence>
<comment type="caution">
    <text evidence="2">The sequence shown here is derived from an EMBL/GenBank/DDBJ whole genome shotgun (WGS) entry which is preliminary data.</text>
</comment>
<evidence type="ECO:0000313" key="2">
    <source>
        <dbReference type="EMBL" id="RDX84415.1"/>
    </source>
</evidence>
<dbReference type="Proteomes" id="UP000257109">
    <property type="component" value="Unassembled WGS sequence"/>
</dbReference>
<name>A0A371G1H4_MUCPR</name>
<proteinExistence type="predicted"/>
<reference evidence="2" key="1">
    <citation type="submission" date="2018-05" db="EMBL/GenBank/DDBJ databases">
        <title>Draft genome of Mucuna pruriens seed.</title>
        <authorList>
            <person name="Nnadi N.E."/>
            <person name="Vos R."/>
            <person name="Hasami M.H."/>
            <person name="Devisetty U.K."/>
            <person name="Aguiy J.C."/>
        </authorList>
    </citation>
    <scope>NUCLEOTIDE SEQUENCE [LARGE SCALE GENOMIC DNA]</scope>
    <source>
        <strain evidence="2">JCA_2017</strain>
    </source>
</reference>
<dbReference type="OrthoDB" id="1305902at2759"/>
<dbReference type="EMBL" id="QJKJ01007054">
    <property type="protein sequence ID" value="RDX84415.1"/>
    <property type="molecule type" value="Genomic_DNA"/>
</dbReference>
<evidence type="ECO:0000256" key="1">
    <source>
        <dbReference type="SAM" id="MobiDB-lite"/>
    </source>
</evidence>
<organism evidence="2 3">
    <name type="scientific">Mucuna pruriens</name>
    <name type="common">Velvet bean</name>
    <name type="synonym">Dolichos pruriens</name>
    <dbReference type="NCBI Taxonomy" id="157652"/>
    <lineage>
        <taxon>Eukaryota</taxon>
        <taxon>Viridiplantae</taxon>
        <taxon>Streptophyta</taxon>
        <taxon>Embryophyta</taxon>
        <taxon>Tracheophyta</taxon>
        <taxon>Spermatophyta</taxon>
        <taxon>Magnoliopsida</taxon>
        <taxon>eudicotyledons</taxon>
        <taxon>Gunneridae</taxon>
        <taxon>Pentapetalae</taxon>
        <taxon>rosids</taxon>
        <taxon>fabids</taxon>
        <taxon>Fabales</taxon>
        <taxon>Fabaceae</taxon>
        <taxon>Papilionoideae</taxon>
        <taxon>50 kb inversion clade</taxon>
        <taxon>NPAAA clade</taxon>
        <taxon>indigoferoid/millettioid clade</taxon>
        <taxon>Phaseoleae</taxon>
        <taxon>Mucuna</taxon>
    </lineage>
</organism>